<reference evidence="7 8" key="1">
    <citation type="journal article" date="2015" name="Nature">
        <title>rRNA introns, odd ribosomes, and small enigmatic genomes across a large radiation of phyla.</title>
        <authorList>
            <person name="Brown C.T."/>
            <person name="Hug L.A."/>
            <person name="Thomas B.C."/>
            <person name="Sharon I."/>
            <person name="Castelle C.J."/>
            <person name="Singh A."/>
            <person name="Wilkins M.J."/>
            <person name="Williams K.H."/>
            <person name="Banfield J.F."/>
        </authorList>
    </citation>
    <scope>NUCLEOTIDE SEQUENCE [LARGE SCALE GENOMIC DNA]</scope>
</reference>
<dbReference type="Gene3D" id="3.90.1030.10">
    <property type="entry name" value="Ribosomal protein L17"/>
    <property type="match status" value="1"/>
</dbReference>
<gene>
    <name evidence="7" type="ORF">UX31_C0006G0063</name>
</gene>
<evidence type="ECO:0000256" key="4">
    <source>
        <dbReference type="ARBA" id="ARBA00035494"/>
    </source>
</evidence>
<dbReference type="GO" id="GO:0006412">
    <property type="term" value="P:translation"/>
    <property type="evidence" value="ECO:0007669"/>
    <property type="project" value="InterPro"/>
</dbReference>
<evidence type="ECO:0000256" key="6">
    <source>
        <dbReference type="RuleBase" id="RU000661"/>
    </source>
</evidence>
<dbReference type="EMBL" id="LCLS01000006">
    <property type="protein sequence ID" value="KKU22151.1"/>
    <property type="molecule type" value="Genomic_DNA"/>
</dbReference>
<name>A0A0G1NP35_9BACT</name>
<protein>
    <recommendedName>
        <fullName evidence="4 6">50S ribosomal protein L17</fullName>
    </recommendedName>
</protein>
<evidence type="ECO:0000256" key="3">
    <source>
        <dbReference type="ARBA" id="ARBA00023274"/>
    </source>
</evidence>
<dbReference type="InterPro" id="IPR000456">
    <property type="entry name" value="Ribosomal_bL17"/>
</dbReference>
<dbReference type="InterPro" id="IPR047859">
    <property type="entry name" value="Ribosomal_bL17_CS"/>
</dbReference>
<evidence type="ECO:0000313" key="8">
    <source>
        <dbReference type="Proteomes" id="UP000034107"/>
    </source>
</evidence>
<dbReference type="PROSITE" id="PS01167">
    <property type="entry name" value="RIBOSOMAL_L17"/>
    <property type="match status" value="1"/>
</dbReference>
<sequence>MRHAKKGRKFGMLTGKRRAFLRILSHNLVMKGKIQTTEAKAKEIRPRVEKLVTLAKKGDLAALRLLAKRMPKDSAYKLFHEIAPRYKTKKGGYLRIRKTAVTRKRDGVKQAIIEFV</sequence>
<proteinExistence type="inferred from homology"/>
<dbReference type="NCBIfam" id="TIGR00059">
    <property type="entry name" value="L17"/>
    <property type="match status" value="1"/>
</dbReference>
<evidence type="ECO:0000256" key="5">
    <source>
        <dbReference type="RuleBase" id="RU000660"/>
    </source>
</evidence>
<evidence type="ECO:0000256" key="2">
    <source>
        <dbReference type="ARBA" id="ARBA00022980"/>
    </source>
</evidence>
<evidence type="ECO:0000256" key="1">
    <source>
        <dbReference type="ARBA" id="ARBA00008777"/>
    </source>
</evidence>
<comment type="caution">
    <text evidence="7">The sequence shown here is derived from an EMBL/GenBank/DDBJ whole genome shotgun (WGS) entry which is preliminary data.</text>
</comment>
<comment type="similarity">
    <text evidence="1 5">Belongs to the bacterial ribosomal protein bL17 family.</text>
</comment>
<dbReference type="AlphaFoldDB" id="A0A0G1NP35"/>
<evidence type="ECO:0000313" key="7">
    <source>
        <dbReference type="EMBL" id="KKU22151.1"/>
    </source>
</evidence>
<dbReference type="InterPro" id="IPR036373">
    <property type="entry name" value="Ribosomal_bL17_sf"/>
</dbReference>
<organism evidence="7 8">
    <name type="scientific">Candidatus Nomurabacteria bacterium GW2011_GWA1_46_11</name>
    <dbReference type="NCBI Taxonomy" id="1618732"/>
    <lineage>
        <taxon>Bacteria</taxon>
        <taxon>Candidatus Nomuraibacteriota</taxon>
    </lineage>
</organism>
<dbReference type="Pfam" id="PF01196">
    <property type="entry name" value="Ribosomal_L17"/>
    <property type="match status" value="1"/>
</dbReference>
<dbReference type="GO" id="GO:0022625">
    <property type="term" value="C:cytosolic large ribosomal subunit"/>
    <property type="evidence" value="ECO:0007669"/>
    <property type="project" value="TreeGrafter"/>
</dbReference>
<dbReference type="PANTHER" id="PTHR14413:SF16">
    <property type="entry name" value="LARGE RIBOSOMAL SUBUNIT PROTEIN BL17M"/>
    <property type="match status" value="1"/>
</dbReference>
<keyword evidence="3 5" id="KW-0687">Ribonucleoprotein</keyword>
<dbReference type="Proteomes" id="UP000034107">
    <property type="component" value="Unassembled WGS sequence"/>
</dbReference>
<keyword evidence="2 5" id="KW-0689">Ribosomal protein</keyword>
<dbReference type="GO" id="GO:0003735">
    <property type="term" value="F:structural constituent of ribosome"/>
    <property type="evidence" value="ECO:0007669"/>
    <property type="project" value="InterPro"/>
</dbReference>
<dbReference type="PATRIC" id="fig|1618732.3.peg.323"/>
<dbReference type="SUPFAM" id="SSF64263">
    <property type="entry name" value="Prokaryotic ribosomal protein L17"/>
    <property type="match status" value="1"/>
</dbReference>
<accession>A0A0G1NP35</accession>
<dbReference type="PANTHER" id="PTHR14413">
    <property type="entry name" value="RIBOSOMAL PROTEIN L17"/>
    <property type="match status" value="1"/>
</dbReference>